<dbReference type="NCBIfam" id="TIGR00121">
    <property type="entry name" value="birA_ligase"/>
    <property type="match status" value="1"/>
</dbReference>
<dbReference type="Proteomes" id="UP000477911">
    <property type="component" value="Unassembled WGS sequence"/>
</dbReference>
<proteinExistence type="predicted"/>
<dbReference type="PANTHER" id="PTHR12835:SF5">
    <property type="entry name" value="BIOTIN--PROTEIN LIGASE"/>
    <property type="match status" value="1"/>
</dbReference>
<dbReference type="SUPFAM" id="SSF55681">
    <property type="entry name" value="Class II aaRS and biotin synthetases"/>
    <property type="match status" value="1"/>
</dbReference>
<dbReference type="InterPro" id="IPR004408">
    <property type="entry name" value="Biotin_CoA_COase_ligase"/>
</dbReference>
<evidence type="ECO:0000259" key="5">
    <source>
        <dbReference type="PROSITE" id="PS51733"/>
    </source>
</evidence>
<evidence type="ECO:0000313" key="6">
    <source>
        <dbReference type="EMBL" id="MXN17058.1"/>
    </source>
</evidence>
<dbReference type="PANTHER" id="PTHR12835">
    <property type="entry name" value="BIOTIN PROTEIN LIGASE"/>
    <property type="match status" value="1"/>
</dbReference>
<evidence type="ECO:0000256" key="1">
    <source>
        <dbReference type="ARBA" id="ARBA00022598"/>
    </source>
</evidence>
<dbReference type="PROSITE" id="PS51733">
    <property type="entry name" value="BPL_LPL_CATALYTIC"/>
    <property type="match status" value="1"/>
</dbReference>
<dbReference type="Pfam" id="PF02237">
    <property type="entry name" value="BPL_C"/>
    <property type="match status" value="1"/>
</dbReference>
<comment type="caution">
    <text evidence="6">The sequence shown here is derived from an EMBL/GenBank/DDBJ whole genome shotgun (WGS) entry which is preliminary data.</text>
</comment>
<dbReference type="InterPro" id="IPR004143">
    <property type="entry name" value="BPL_LPL_catalytic"/>
</dbReference>
<sequence>MPKAWPAGYDRLELAEVDSTLDEGARRFDTLTGPLWISAGLQTKARGRRGRAWANPTGNFAGTLVLPVAGESPDRIALRSFVAALALYDALVLVSGRTDPFALKWPNDVLMNGGKLAGILLESVLRRNRVEGLMIGIGVNLAEAPQPEQLEARALRPVSLLSEAGVQVSTEDFLTALAASYARLEDMFRTQGFAPIRRAWLDRATRLGQEITARFGSDSLTGRFETIDDNGHLVLTVDGQRHAIAAADVYF</sequence>
<name>A0A6L7G0N3_9RHOB</name>
<gene>
    <name evidence="6" type="ORF">GR170_04370</name>
</gene>
<dbReference type="CDD" id="cd16442">
    <property type="entry name" value="BPL"/>
    <property type="match status" value="1"/>
</dbReference>
<feature type="domain" description="BPL/LPL catalytic" evidence="5">
    <location>
        <begin position="1"/>
        <end position="189"/>
    </location>
</feature>
<reference evidence="6 7" key="1">
    <citation type="submission" date="2019-12" db="EMBL/GenBank/DDBJ databases">
        <authorList>
            <person name="Li M."/>
        </authorList>
    </citation>
    <scope>NUCLEOTIDE SEQUENCE [LARGE SCALE GENOMIC DNA]</scope>
    <source>
        <strain evidence="6 7">GBMRC 2024</strain>
    </source>
</reference>
<dbReference type="EMBL" id="WUMU01000003">
    <property type="protein sequence ID" value="MXN17058.1"/>
    <property type="molecule type" value="Genomic_DNA"/>
</dbReference>
<evidence type="ECO:0000256" key="2">
    <source>
        <dbReference type="ARBA" id="ARBA00023267"/>
    </source>
</evidence>
<dbReference type="GO" id="GO:0005737">
    <property type="term" value="C:cytoplasm"/>
    <property type="evidence" value="ECO:0007669"/>
    <property type="project" value="TreeGrafter"/>
</dbReference>
<dbReference type="GO" id="GO:0004077">
    <property type="term" value="F:biotin--[biotin carboxyl-carrier protein] ligase activity"/>
    <property type="evidence" value="ECO:0007669"/>
    <property type="project" value="UniProtKB-EC"/>
</dbReference>
<dbReference type="InterPro" id="IPR003142">
    <property type="entry name" value="BPL_C"/>
</dbReference>
<accession>A0A6L7G0N3</accession>
<dbReference type="InterPro" id="IPR045864">
    <property type="entry name" value="aa-tRNA-synth_II/BPL/LPL"/>
</dbReference>
<dbReference type="Gene3D" id="2.30.30.100">
    <property type="match status" value="1"/>
</dbReference>
<dbReference type="EC" id="6.3.4.15" evidence="3"/>
<dbReference type="Gene3D" id="3.30.930.10">
    <property type="entry name" value="Bira Bifunctional Protein, Domain 2"/>
    <property type="match status" value="1"/>
</dbReference>
<organism evidence="6 7">
    <name type="scientific">Pseudooceanicola albus</name>
    <dbReference type="NCBI Taxonomy" id="2692189"/>
    <lineage>
        <taxon>Bacteria</taxon>
        <taxon>Pseudomonadati</taxon>
        <taxon>Pseudomonadota</taxon>
        <taxon>Alphaproteobacteria</taxon>
        <taxon>Rhodobacterales</taxon>
        <taxon>Paracoccaceae</taxon>
        <taxon>Pseudooceanicola</taxon>
    </lineage>
</organism>
<keyword evidence="7" id="KW-1185">Reference proteome</keyword>
<keyword evidence="2" id="KW-0092">Biotin</keyword>
<evidence type="ECO:0000256" key="4">
    <source>
        <dbReference type="ARBA" id="ARBA00047846"/>
    </source>
</evidence>
<dbReference type="Pfam" id="PF03099">
    <property type="entry name" value="BPL_LplA_LipB"/>
    <property type="match status" value="1"/>
</dbReference>
<evidence type="ECO:0000256" key="3">
    <source>
        <dbReference type="ARBA" id="ARBA00024227"/>
    </source>
</evidence>
<evidence type="ECO:0000313" key="7">
    <source>
        <dbReference type="Proteomes" id="UP000477911"/>
    </source>
</evidence>
<comment type="catalytic activity">
    <reaction evidence="4">
        <text>biotin + L-lysyl-[protein] + ATP = N(6)-biotinyl-L-lysyl-[protein] + AMP + diphosphate + H(+)</text>
        <dbReference type="Rhea" id="RHEA:11756"/>
        <dbReference type="Rhea" id="RHEA-COMP:9752"/>
        <dbReference type="Rhea" id="RHEA-COMP:10505"/>
        <dbReference type="ChEBI" id="CHEBI:15378"/>
        <dbReference type="ChEBI" id="CHEBI:29969"/>
        <dbReference type="ChEBI" id="CHEBI:30616"/>
        <dbReference type="ChEBI" id="CHEBI:33019"/>
        <dbReference type="ChEBI" id="CHEBI:57586"/>
        <dbReference type="ChEBI" id="CHEBI:83144"/>
        <dbReference type="ChEBI" id="CHEBI:456215"/>
        <dbReference type="EC" id="6.3.4.15"/>
    </reaction>
</comment>
<dbReference type="AlphaFoldDB" id="A0A6L7G0N3"/>
<keyword evidence="1 6" id="KW-0436">Ligase</keyword>
<protein>
    <recommendedName>
        <fullName evidence="3">biotin--[biotin carboxyl-carrier protein] ligase</fullName>
        <ecNumber evidence="3">6.3.4.15</ecNumber>
    </recommendedName>
</protein>